<dbReference type="AlphaFoldDB" id="A0A1Z5JR14"/>
<proteinExistence type="predicted"/>
<dbReference type="Gene3D" id="3.80.10.10">
    <property type="entry name" value="Ribonuclease Inhibitor"/>
    <property type="match status" value="1"/>
</dbReference>
<keyword evidence="2" id="KW-1185">Reference proteome</keyword>
<gene>
    <name evidence="1" type="ORF">FisN_10Hh382</name>
</gene>
<dbReference type="EMBL" id="BDSP01000105">
    <property type="protein sequence ID" value="GAX16389.1"/>
    <property type="molecule type" value="Genomic_DNA"/>
</dbReference>
<accession>A0A1Z5JR14</accession>
<comment type="caution">
    <text evidence="1">The sequence shown here is derived from an EMBL/GenBank/DDBJ whole genome shotgun (WGS) entry which is preliminary data.</text>
</comment>
<evidence type="ECO:0000313" key="2">
    <source>
        <dbReference type="Proteomes" id="UP000198406"/>
    </source>
</evidence>
<dbReference type="InterPro" id="IPR032675">
    <property type="entry name" value="LRR_dom_sf"/>
</dbReference>
<reference evidence="1 2" key="1">
    <citation type="journal article" date="2015" name="Plant Cell">
        <title>Oil accumulation by the oleaginous diatom Fistulifera solaris as revealed by the genome and transcriptome.</title>
        <authorList>
            <person name="Tanaka T."/>
            <person name="Maeda Y."/>
            <person name="Veluchamy A."/>
            <person name="Tanaka M."/>
            <person name="Abida H."/>
            <person name="Marechal E."/>
            <person name="Bowler C."/>
            <person name="Muto M."/>
            <person name="Sunaga Y."/>
            <person name="Tanaka M."/>
            <person name="Yoshino T."/>
            <person name="Taniguchi T."/>
            <person name="Fukuda Y."/>
            <person name="Nemoto M."/>
            <person name="Matsumoto M."/>
            <person name="Wong P.S."/>
            <person name="Aburatani S."/>
            <person name="Fujibuchi W."/>
        </authorList>
    </citation>
    <scope>NUCLEOTIDE SEQUENCE [LARGE SCALE GENOMIC DNA]</scope>
    <source>
        <strain evidence="1 2">JPCC DA0580</strain>
    </source>
</reference>
<dbReference type="Proteomes" id="UP000198406">
    <property type="component" value="Unassembled WGS sequence"/>
</dbReference>
<evidence type="ECO:0000313" key="1">
    <source>
        <dbReference type="EMBL" id="GAX16389.1"/>
    </source>
</evidence>
<organism evidence="1 2">
    <name type="scientific">Fistulifera solaris</name>
    <name type="common">Oleaginous diatom</name>
    <dbReference type="NCBI Taxonomy" id="1519565"/>
    <lineage>
        <taxon>Eukaryota</taxon>
        <taxon>Sar</taxon>
        <taxon>Stramenopiles</taxon>
        <taxon>Ochrophyta</taxon>
        <taxon>Bacillariophyta</taxon>
        <taxon>Bacillariophyceae</taxon>
        <taxon>Bacillariophycidae</taxon>
        <taxon>Naviculales</taxon>
        <taxon>Naviculaceae</taxon>
        <taxon>Fistulifera</taxon>
    </lineage>
</organism>
<dbReference type="InParanoid" id="A0A1Z5JR14"/>
<protein>
    <submittedName>
        <fullName evidence="1">Uncharacterized protein</fullName>
    </submittedName>
</protein>
<sequence length="526" mass="58943">MDQENPLLFLELIPGHRLTARQKKLQAVISWAVQGLSPIYRFRRIPTHIADLKQNDRSTIAIWCSNNETLLSLNDHGSMGVKHCNVAIDQMKVAIYGFSDAAIAETVSFVCSLTFSEDPSSLRIGSGDGRSNFNYATIALAPLLDANPPRNLDLQITNLTIEQSRDLATRPYPLNLNLNLKEFCFSFQDGGNAFVNALEHRTTPFGSLSMTLGNNVTPPGIHHNNVLRLFQMEKFDRLYVSNPDRDCVLPLLAAKVNGLECYIHAKDIAPSDFDSLNIVAKDLNVKWNLSHAGNWSDILIAFFHRLATLCHVEKLAFSAANWVAIHVFGHDAVAPVAAALVRTIHSNPALQHLELSHVPTIGLDWTSHMQSIFQSLEEHPSIRTLIVSEVIPFRDTRTDEEREEYFSWLEHLLSRNHYLTVLDTSGQRVTNGSNIDKIYRDRYYHLAATKSAYQHFRHTVHLLSILHTDALCQFMENVDPGGGVASQSVLESEAQLPAPNSPTVFLKRKLTMQPSGDEAKKVRNES</sequence>
<name>A0A1Z5JR14_FISSO</name>
<dbReference type="OrthoDB" id="120976at2759"/>